<protein>
    <submittedName>
        <fullName evidence="1">Ester cyclase</fullName>
    </submittedName>
</protein>
<evidence type="ECO:0000313" key="1">
    <source>
        <dbReference type="EMBL" id="MBV0922833.1"/>
    </source>
</evidence>
<accession>A0A8J7Y714</accession>
<dbReference type="InterPro" id="IPR032710">
    <property type="entry name" value="NTF2-like_dom_sf"/>
</dbReference>
<dbReference type="SUPFAM" id="SSF54427">
    <property type="entry name" value="NTF2-like"/>
    <property type="match status" value="1"/>
</dbReference>
<organism evidence="1 2">
    <name type="scientific">Haloarcula limicola</name>
    <dbReference type="NCBI Taxonomy" id="1429915"/>
    <lineage>
        <taxon>Archaea</taxon>
        <taxon>Methanobacteriati</taxon>
        <taxon>Methanobacteriota</taxon>
        <taxon>Stenosarchaea group</taxon>
        <taxon>Halobacteria</taxon>
        <taxon>Halobacteriales</taxon>
        <taxon>Haloarculaceae</taxon>
        <taxon>Haloarcula</taxon>
    </lineage>
</organism>
<dbReference type="Proteomes" id="UP000766550">
    <property type="component" value="Unassembled WGS sequence"/>
</dbReference>
<evidence type="ECO:0000313" key="2">
    <source>
        <dbReference type="Proteomes" id="UP000766550"/>
    </source>
</evidence>
<dbReference type="OrthoDB" id="8685at2157"/>
<reference evidence="1 2" key="1">
    <citation type="submission" date="2021-06" db="EMBL/GenBank/DDBJ databases">
        <title>New haloarchaea isolates fom saline soil.</title>
        <authorList>
            <person name="Duran-Viseras A."/>
            <person name="Sanchez-Porro C.S."/>
            <person name="Ventosa A."/>
        </authorList>
    </citation>
    <scope>NUCLEOTIDE SEQUENCE [LARGE SCALE GENOMIC DNA]</scope>
    <source>
        <strain evidence="1 2">JCM 183640</strain>
    </source>
</reference>
<dbReference type="Gene3D" id="3.10.450.50">
    <property type="match status" value="1"/>
</dbReference>
<proteinExistence type="predicted"/>
<name>A0A8J7Y714_9EURY</name>
<dbReference type="RefSeq" id="WP_162316005.1">
    <property type="nucleotide sequence ID" value="NZ_JAHQXF010000001.1"/>
</dbReference>
<dbReference type="PANTHER" id="PTHR38436">
    <property type="entry name" value="POLYKETIDE CYCLASE SNOAL-LIKE DOMAIN"/>
    <property type="match status" value="1"/>
</dbReference>
<sequence>MATATPDVEGLMQDYQELWNEKQYGKIPEVVSESITVHDPSYPTVVEGRDGLEAYLRELHEGFPDFHVTIDEMLASGDTVMAEWTVTGTHEGQFGEFPPTGNAMELHGMDTVRLADGEIQEHRVYFDVREMFEQLDLADG</sequence>
<gene>
    <name evidence="1" type="ORF">KTS45_01345</name>
</gene>
<dbReference type="PANTHER" id="PTHR38436:SF1">
    <property type="entry name" value="ESTER CYCLASE"/>
    <property type="match status" value="1"/>
</dbReference>
<dbReference type="Pfam" id="PF07366">
    <property type="entry name" value="SnoaL"/>
    <property type="match status" value="1"/>
</dbReference>
<dbReference type="EMBL" id="JAHQXF010000001">
    <property type="protein sequence ID" value="MBV0922833.1"/>
    <property type="molecule type" value="Genomic_DNA"/>
</dbReference>
<dbReference type="InterPro" id="IPR009959">
    <property type="entry name" value="Cyclase_SnoaL-like"/>
</dbReference>
<dbReference type="GO" id="GO:0030638">
    <property type="term" value="P:polyketide metabolic process"/>
    <property type="evidence" value="ECO:0007669"/>
    <property type="project" value="InterPro"/>
</dbReference>
<keyword evidence="2" id="KW-1185">Reference proteome</keyword>
<dbReference type="AlphaFoldDB" id="A0A8J7Y714"/>
<comment type="caution">
    <text evidence="1">The sequence shown here is derived from an EMBL/GenBank/DDBJ whole genome shotgun (WGS) entry which is preliminary data.</text>
</comment>